<dbReference type="EMBL" id="PCWA01000080">
    <property type="protein sequence ID" value="PIQ88969.1"/>
    <property type="molecule type" value="Genomic_DNA"/>
</dbReference>
<sequence length="90" mass="10072">MAENKKNDSKQLGFEEALARIEKIVAELEGGKLTIEDAVKKYEEGIRLAGICSKTLDSAKRKVEVLMKKEGASLDKRFETEELEESQGLE</sequence>
<dbReference type="HAMAP" id="MF_00337">
    <property type="entry name" value="Exonuc_7_S"/>
    <property type="match status" value="1"/>
</dbReference>
<dbReference type="GO" id="GO:0006308">
    <property type="term" value="P:DNA catabolic process"/>
    <property type="evidence" value="ECO:0007669"/>
    <property type="project" value="UniProtKB-UniRule"/>
</dbReference>
<evidence type="ECO:0000256" key="5">
    <source>
        <dbReference type="ARBA" id="ARBA00022839"/>
    </source>
</evidence>
<keyword evidence="3 6" id="KW-0540">Nuclease</keyword>
<comment type="catalytic activity">
    <reaction evidence="6">
        <text>Exonucleolytic cleavage in either 5'- to 3'- or 3'- to 5'-direction to yield nucleoside 5'-phosphates.</text>
        <dbReference type="EC" id="3.1.11.6"/>
    </reaction>
</comment>
<evidence type="ECO:0000256" key="6">
    <source>
        <dbReference type="HAMAP-Rule" id="MF_00337"/>
    </source>
</evidence>
<comment type="similarity">
    <text evidence="1 6">Belongs to the XseB family.</text>
</comment>
<dbReference type="PANTHER" id="PTHR34137:SF1">
    <property type="entry name" value="EXODEOXYRIBONUCLEASE 7 SMALL SUBUNIT"/>
    <property type="match status" value="1"/>
</dbReference>
<dbReference type="InterPro" id="IPR037004">
    <property type="entry name" value="Exonuc_VII_ssu_sf"/>
</dbReference>
<comment type="subunit">
    <text evidence="6">Heterooligomer composed of large and small subunits.</text>
</comment>
<evidence type="ECO:0000256" key="1">
    <source>
        <dbReference type="ARBA" id="ARBA00009998"/>
    </source>
</evidence>
<dbReference type="InterPro" id="IPR003761">
    <property type="entry name" value="Exonuc_VII_S"/>
</dbReference>
<dbReference type="NCBIfam" id="TIGR01280">
    <property type="entry name" value="xseB"/>
    <property type="match status" value="1"/>
</dbReference>
<dbReference type="PIRSF" id="PIRSF006488">
    <property type="entry name" value="Exonuc_VII_S"/>
    <property type="match status" value="1"/>
</dbReference>
<dbReference type="GO" id="GO:0008855">
    <property type="term" value="F:exodeoxyribonuclease VII activity"/>
    <property type="evidence" value="ECO:0007669"/>
    <property type="project" value="UniProtKB-UniRule"/>
</dbReference>
<keyword evidence="5 6" id="KW-0269">Exonuclease</keyword>
<proteinExistence type="inferred from homology"/>
<dbReference type="GO" id="GO:0005829">
    <property type="term" value="C:cytosol"/>
    <property type="evidence" value="ECO:0007669"/>
    <property type="project" value="TreeGrafter"/>
</dbReference>
<keyword evidence="4 6" id="KW-0378">Hydrolase</keyword>
<gene>
    <name evidence="6 7" type="primary">xseB</name>
    <name evidence="7" type="ORF">COV72_05535</name>
</gene>
<accession>A0A2H0LX16</accession>
<comment type="subcellular location">
    <subcellularLocation>
        <location evidence="6">Cytoplasm</location>
    </subcellularLocation>
</comment>
<evidence type="ECO:0000256" key="3">
    <source>
        <dbReference type="ARBA" id="ARBA00022722"/>
    </source>
</evidence>
<dbReference type="EC" id="3.1.11.6" evidence="6"/>
<evidence type="ECO:0000313" key="7">
    <source>
        <dbReference type="EMBL" id="PIQ88969.1"/>
    </source>
</evidence>
<evidence type="ECO:0000256" key="2">
    <source>
        <dbReference type="ARBA" id="ARBA00022490"/>
    </source>
</evidence>
<dbReference type="SUPFAM" id="SSF116842">
    <property type="entry name" value="XseB-like"/>
    <property type="match status" value="1"/>
</dbReference>
<keyword evidence="2 6" id="KW-0963">Cytoplasm</keyword>
<dbReference type="GO" id="GO:0009318">
    <property type="term" value="C:exodeoxyribonuclease VII complex"/>
    <property type="evidence" value="ECO:0007669"/>
    <property type="project" value="UniProtKB-UniRule"/>
</dbReference>
<dbReference type="Proteomes" id="UP000229641">
    <property type="component" value="Unassembled WGS sequence"/>
</dbReference>
<dbReference type="Pfam" id="PF02609">
    <property type="entry name" value="Exonuc_VII_S"/>
    <property type="match status" value="1"/>
</dbReference>
<name>A0A2H0LX16_9BACT</name>
<evidence type="ECO:0000256" key="4">
    <source>
        <dbReference type="ARBA" id="ARBA00022801"/>
    </source>
</evidence>
<dbReference type="PANTHER" id="PTHR34137">
    <property type="entry name" value="EXODEOXYRIBONUCLEASE 7 SMALL SUBUNIT"/>
    <property type="match status" value="1"/>
</dbReference>
<comment type="function">
    <text evidence="6">Bidirectionally degrades single-stranded DNA into large acid-insoluble oligonucleotides, which are then degraded further into small acid-soluble oligonucleotides.</text>
</comment>
<organism evidence="7 8">
    <name type="scientific">Candidatus Ghiorseimicrobium undicola</name>
    <dbReference type="NCBI Taxonomy" id="1974746"/>
    <lineage>
        <taxon>Bacteria</taxon>
        <taxon>Pseudomonadati</taxon>
        <taxon>Candidatus Omnitrophota</taxon>
        <taxon>Candidatus Ghiorseimicrobium</taxon>
    </lineage>
</organism>
<protein>
    <recommendedName>
        <fullName evidence="6">Exodeoxyribonuclease 7 small subunit</fullName>
        <ecNumber evidence="6">3.1.11.6</ecNumber>
    </recommendedName>
    <alternativeName>
        <fullName evidence="6">Exodeoxyribonuclease VII small subunit</fullName>
        <shortName evidence="6">Exonuclease VII small subunit</shortName>
    </alternativeName>
</protein>
<evidence type="ECO:0000313" key="8">
    <source>
        <dbReference type="Proteomes" id="UP000229641"/>
    </source>
</evidence>
<dbReference type="AlphaFoldDB" id="A0A2H0LX16"/>
<reference evidence="7 8" key="1">
    <citation type="submission" date="2017-09" db="EMBL/GenBank/DDBJ databases">
        <title>Depth-based differentiation of microbial function through sediment-hosted aquifers and enrichment of novel symbionts in the deep terrestrial subsurface.</title>
        <authorList>
            <person name="Probst A.J."/>
            <person name="Ladd B."/>
            <person name="Jarett J.K."/>
            <person name="Geller-Mcgrath D.E."/>
            <person name="Sieber C.M."/>
            <person name="Emerson J.B."/>
            <person name="Anantharaman K."/>
            <person name="Thomas B.C."/>
            <person name="Malmstrom R."/>
            <person name="Stieglmeier M."/>
            <person name="Klingl A."/>
            <person name="Woyke T."/>
            <person name="Ryan C.M."/>
            <person name="Banfield J.F."/>
        </authorList>
    </citation>
    <scope>NUCLEOTIDE SEQUENCE [LARGE SCALE GENOMIC DNA]</scope>
    <source>
        <strain evidence="7">CG11_big_fil_rev_8_21_14_0_20_42_13</strain>
    </source>
</reference>
<comment type="caution">
    <text evidence="7">The sequence shown here is derived from an EMBL/GenBank/DDBJ whole genome shotgun (WGS) entry which is preliminary data.</text>
</comment>
<dbReference type="Gene3D" id="1.10.287.1040">
    <property type="entry name" value="Exonuclease VII, small subunit"/>
    <property type="match status" value="1"/>
</dbReference>